<dbReference type="Gene3D" id="2.120.10.30">
    <property type="entry name" value="TolB, C-terminal domain"/>
    <property type="match status" value="1"/>
</dbReference>
<feature type="chain" id="PRO_5031244891" description="NHL repeat containing protein" evidence="1">
    <location>
        <begin position="24"/>
        <end position="667"/>
    </location>
</feature>
<dbReference type="InterPro" id="IPR015943">
    <property type="entry name" value="WD40/YVTN_repeat-like_dom_sf"/>
</dbReference>
<dbReference type="InterPro" id="IPR011042">
    <property type="entry name" value="6-blade_b-propeller_TolB-like"/>
</dbReference>
<evidence type="ECO:0000313" key="3">
    <source>
        <dbReference type="Proteomes" id="UP000584867"/>
    </source>
</evidence>
<comment type="caution">
    <text evidence="2">The sequence shown here is derived from an EMBL/GenBank/DDBJ whole genome shotgun (WGS) entry which is preliminary data.</text>
</comment>
<name>A0A7W7ZNC3_9BACT</name>
<dbReference type="Proteomes" id="UP000584867">
    <property type="component" value="Unassembled WGS sequence"/>
</dbReference>
<evidence type="ECO:0000313" key="2">
    <source>
        <dbReference type="EMBL" id="MBB5063159.1"/>
    </source>
</evidence>
<dbReference type="Gene3D" id="2.130.10.10">
    <property type="entry name" value="YVTN repeat-like/Quinoprotein amine dehydrogenase"/>
    <property type="match status" value="1"/>
</dbReference>
<dbReference type="SUPFAM" id="SSF63829">
    <property type="entry name" value="Calcium-dependent phosphotriesterase"/>
    <property type="match status" value="1"/>
</dbReference>
<dbReference type="AlphaFoldDB" id="A0A7W7ZNC3"/>
<dbReference type="PROSITE" id="PS51257">
    <property type="entry name" value="PROKAR_LIPOPROTEIN"/>
    <property type="match status" value="1"/>
</dbReference>
<dbReference type="RefSeq" id="WP_184254097.1">
    <property type="nucleotide sequence ID" value="NZ_JACHIO010000005.1"/>
</dbReference>
<evidence type="ECO:0008006" key="4">
    <source>
        <dbReference type="Google" id="ProtNLM"/>
    </source>
</evidence>
<organism evidence="2 3">
    <name type="scientific">Granulicella mallensis</name>
    <dbReference type="NCBI Taxonomy" id="940614"/>
    <lineage>
        <taxon>Bacteria</taxon>
        <taxon>Pseudomonadati</taxon>
        <taxon>Acidobacteriota</taxon>
        <taxon>Terriglobia</taxon>
        <taxon>Terriglobales</taxon>
        <taxon>Acidobacteriaceae</taxon>
        <taxon>Granulicella</taxon>
    </lineage>
</organism>
<reference evidence="2 3" key="1">
    <citation type="submission" date="2020-08" db="EMBL/GenBank/DDBJ databases">
        <title>Genomic Encyclopedia of Type Strains, Phase IV (KMG-V): Genome sequencing to study the core and pangenomes of soil and plant-associated prokaryotes.</title>
        <authorList>
            <person name="Whitman W."/>
        </authorList>
    </citation>
    <scope>NUCLEOTIDE SEQUENCE [LARGE SCALE GENOMIC DNA]</scope>
    <source>
        <strain evidence="2 3">X5P3</strain>
    </source>
</reference>
<feature type="signal peptide" evidence="1">
    <location>
        <begin position="1"/>
        <end position="23"/>
    </location>
</feature>
<sequence length="667" mass="66783">MASFRTLSLSRFALAFSASVCLASVLTGCGTGALDTSSTGTLGIQGHVFGGQQPVTGASIFLYVAGTGGNGSAATSILQGAVTTGEGGTFNIGTNYSCPSGTDQTYIVAVNGNPGLGTGNNNALVLMAALGDCSNLSSFSFVNINEVTTAAAAWALAPFTTSYTNVGSSSTNTKGIQNAFLDAQLLADSSTGLPPTTLPANLTIETSKLYTLANAIASCVNSDGGSSCSPLFTAATPSGGVAPTDTLGAALNIVKHPAQNVAAVFTAASSQPPFPSLPKAPNDWTMTMTITGGGLSNPDPIDIDSNGFVWAGNHNDSTGQPNTSSISEFSPQGTPLSPSTGYGFGLLDEVLGLTIDSSDNVWVTNEETKGALNGSLTGFSGASSSTPGTPIVNSASGVPYFLDPNSTTGTYFPVSLSTNASDQIFVLNQNTNHESVFNPTTGAFAPLAVNNVNFPVAIAADASGGLWIANACVSGCSATGGPPNGAGDSTVTHVAADGTAMRPVCCFTPSSLATDGLGNAWIADGGNNSVSEINPAGTVVVNQLQVGGLQNPALLSSLSIDAGENLWIANLRSITPNRQGTLSGIASTTLTSISPNTSGCTTTQDGNTTCTVPGGFGLDINLQAPSATVPDRSGNVWVSSSNSNSLVMFFGLAVPTATPIRPTPTAP</sequence>
<dbReference type="EMBL" id="JACHIO010000005">
    <property type="protein sequence ID" value="MBB5063159.1"/>
    <property type="molecule type" value="Genomic_DNA"/>
</dbReference>
<proteinExistence type="predicted"/>
<evidence type="ECO:0000256" key="1">
    <source>
        <dbReference type="SAM" id="SignalP"/>
    </source>
</evidence>
<keyword evidence="1" id="KW-0732">Signal</keyword>
<accession>A0A7W7ZNC3</accession>
<protein>
    <recommendedName>
        <fullName evidence="4">NHL repeat containing protein</fullName>
    </recommendedName>
</protein>
<gene>
    <name evidence="2" type="ORF">HDF15_001499</name>
</gene>